<name>A0A0M3KJN9_ANISI</name>
<dbReference type="InterPro" id="IPR001563">
    <property type="entry name" value="Peptidase_S10"/>
</dbReference>
<gene>
    <name evidence="3" type="ORF">ASIM_LOCUS20587</name>
</gene>
<reference evidence="3 4" key="2">
    <citation type="submission" date="2018-11" db="EMBL/GenBank/DDBJ databases">
        <authorList>
            <consortium name="Pathogen Informatics"/>
        </authorList>
    </citation>
    <scope>NUCLEOTIDE SEQUENCE [LARGE SCALE GENOMIC DNA]</scope>
</reference>
<dbReference type="EC" id="3.4.16.-" evidence="2"/>
<dbReference type="PROSITE" id="PS00131">
    <property type="entry name" value="CARBOXYPEPT_SER_SER"/>
    <property type="match status" value="1"/>
</dbReference>
<evidence type="ECO:0000313" key="3">
    <source>
        <dbReference type="EMBL" id="VDK78160.1"/>
    </source>
</evidence>
<dbReference type="Pfam" id="PF00450">
    <property type="entry name" value="Peptidase_S10"/>
    <property type="match status" value="1"/>
</dbReference>
<protein>
    <recommendedName>
        <fullName evidence="2">Carboxypeptidase</fullName>
        <ecNumber evidence="2">3.4.16.-</ecNumber>
    </recommendedName>
</protein>
<organism evidence="5">
    <name type="scientific">Anisakis simplex</name>
    <name type="common">Herring worm</name>
    <dbReference type="NCBI Taxonomy" id="6269"/>
    <lineage>
        <taxon>Eukaryota</taxon>
        <taxon>Metazoa</taxon>
        <taxon>Ecdysozoa</taxon>
        <taxon>Nematoda</taxon>
        <taxon>Chromadorea</taxon>
        <taxon>Rhabditida</taxon>
        <taxon>Spirurina</taxon>
        <taxon>Ascaridomorpha</taxon>
        <taxon>Ascaridoidea</taxon>
        <taxon>Anisakidae</taxon>
        <taxon>Anisakis</taxon>
        <taxon>Anisakis simplex complex</taxon>
    </lineage>
</organism>
<dbReference type="PANTHER" id="PTHR11802:SF418">
    <property type="entry name" value="SERINE CARBOXYPEPTIDASE CTSA-1.1"/>
    <property type="match status" value="1"/>
</dbReference>
<dbReference type="InterPro" id="IPR018202">
    <property type="entry name" value="Ser_caboxypep_ser_AS"/>
</dbReference>
<dbReference type="WBParaSite" id="ASIM_0002121401-mRNA-1">
    <property type="protein sequence ID" value="ASIM_0002121401-mRNA-1"/>
    <property type="gene ID" value="ASIM_0002121401"/>
</dbReference>
<evidence type="ECO:0000313" key="4">
    <source>
        <dbReference type="Proteomes" id="UP000267096"/>
    </source>
</evidence>
<proteinExistence type="inferred from homology"/>
<dbReference type="Proteomes" id="UP000267096">
    <property type="component" value="Unassembled WGS sequence"/>
</dbReference>
<keyword evidence="2" id="KW-0645">Protease</keyword>
<keyword evidence="2" id="KW-0378">Hydrolase</keyword>
<dbReference type="GO" id="GO:0004185">
    <property type="term" value="F:serine-type carboxypeptidase activity"/>
    <property type="evidence" value="ECO:0007669"/>
    <property type="project" value="UniProtKB-UniRule"/>
</dbReference>
<accession>A0A0M3KJN9</accession>
<dbReference type="GO" id="GO:0006508">
    <property type="term" value="P:proteolysis"/>
    <property type="evidence" value="ECO:0007669"/>
    <property type="project" value="UniProtKB-KW"/>
</dbReference>
<dbReference type="PANTHER" id="PTHR11802">
    <property type="entry name" value="SERINE PROTEASE FAMILY S10 SERINE CARBOXYPEPTIDASE"/>
    <property type="match status" value="1"/>
</dbReference>
<dbReference type="AlphaFoldDB" id="A0A0M3KJN9"/>
<evidence type="ECO:0000256" key="2">
    <source>
        <dbReference type="RuleBase" id="RU361156"/>
    </source>
</evidence>
<keyword evidence="2" id="KW-0121">Carboxypeptidase</keyword>
<evidence type="ECO:0000256" key="1">
    <source>
        <dbReference type="ARBA" id="ARBA00009431"/>
    </source>
</evidence>
<evidence type="ECO:0000313" key="5">
    <source>
        <dbReference type="WBParaSite" id="ASIM_0002121401-mRNA-1"/>
    </source>
</evidence>
<dbReference type="EMBL" id="UYRR01040031">
    <property type="protein sequence ID" value="VDK78160.1"/>
    <property type="molecule type" value="Genomic_DNA"/>
</dbReference>
<dbReference type="Gene3D" id="3.40.50.1820">
    <property type="entry name" value="alpha/beta hydrolase"/>
    <property type="match status" value="1"/>
</dbReference>
<dbReference type="InterPro" id="IPR029058">
    <property type="entry name" value="AB_hydrolase_fold"/>
</dbReference>
<comment type="similarity">
    <text evidence="1 2">Belongs to the peptidase S10 family.</text>
</comment>
<reference evidence="5" key="1">
    <citation type="submission" date="2017-02" db="UniProtKB">
        <authorList>
            <consortium name="WormBaseParasite"/>
        </authorList>
    </citation>
    <scope>IDENTIFICATION</scope>
</reference>
<keyword evidence="4" id="KW-1185">Reference proteome</keyword>
<dbReference type="SUPFAM" id="SSF53474">
    <property type="entry name" value="alpha/beta-Hydrolases"/>
    <property type="match status" value="1"/>
</dbReference>
<sequence>MFQSACASQTASGNVDALEAFYERFPEYKNRPFYVGGESYGGVYVPVTSAEVVKRIKVCSVVEILSVDDILLKMEYLHSQSRTQIHLSVKE</sequence>